<sequence>MKIRYRLTAMAALLLAGATGAASAQEIILFDQPNFQGQSLTINRATSDLSAMRFNDRTSSFRIVSGQWEFCVDSNYSGGCFTYTSSEAHLGRYDNLYTGVRPVAPTQTNPGRPGRGNSLTLYSGPNFSGRAVVVTDSQSDLSRLGFNDATQSIRYSGRGSWRVCDDSNFRAACMQVNGDLPTIPGGLAGRISSVEPDYNGNPGGPRPGGPGGNYGPQPRNGVWLFDGADFTGQRVDVQQDTTTLERVGFNDRADSLAVARGETWQVCEHADYRGRCEYFEGDSVEDLTRYYLRNTISSLRRVDGAYGHPGNGYPGPGGGNGYPGPDSDRGMNVRGGVRGVDAAFFARPEVNGMGIDRCLGEGGRFCDEEVARRVCRSAGYSRAAHFSVDRYSRSRTWFIGANQECRAGRCEPMVDLLCTN</sequence>
<comment type="similarity">
    <text evidence="1">Belongs to the beta/gamma-crystallin family.</text>
</comment>
<dbReference type="PANTHER" id="PTHR11818:SF42">
    <property type="entry name" value="VOLTAGE-GATED HYDROGEN CHANNEL 1"/>
    <property type="match status" value="1"/>
</dbReference>
<dbReference type="PANTHER" id="PTHR11818">
    <property type="entry name" value="BETA/GAMMA CRYSTALLIN"/>
    <property type="match status" value="1"/>
</dbReference>
<dbReference type="SUPFAM" id="SSF49695">
    <property type="entry name" value="gamma-Crystallin-like"/>
    <property type="match status" value="2"/>
</dbReference>
<accession>A0A1G9U850</accession>
<keyword evidence="4" id="KW-0732">Signal</keyword>
<feature type="region of interest" description="Disordered" evidence="3">
    <location>
        <begin position="188"/>
        <end position="218"/>
    </location>
</feature>
<keyword evidence="2" id="KW-0677">Repeat</keyword>
<evidence type="ECO:0000256" key="1">
    <source>
        <dbReference type="ARBA" id="ARBA00009646"/>
    </source>
</evidence>
<evidence type="ECO:0000256" key="3">
    <source>
        <dbReference type="SAM" id="MobiDB-lite"/>
    </source>
</evidence>
<feature type="domain" description="Beta/gamma crystallin 'Greek key'" evidence="5">
    <location>
        <begin position="25"/>
        <end position="65"/>
    </location>
</feature>
<feature type="signal peptide" evidence="4">
    <location>
        <begin position="1"/>
        <end position="24"/>
    </location>
</feature>
<feature type="region of interest" description="Disordered" evidence="3">
    <location>
        <begin position="303"/>
        <end position="329"/>
    </location>
</feature>
<dbReference type="Gene3D" id="2.60.20.10">
    <property type="entry name" value="Crystallins"/>
    <property type="match status" value="3"/>
</dbReference>
<evidence type="ECO:0000256" key="4">
    <source>
        <dbReference type="SAM" id="SignalP"/>
    </source>
</evidence>
<gene>
    <name evidence="6" type="ORF">SAMN04488568_11425</name>
</gene>
<dbReference type="AlphaFoldDB" id="A0A1G9U850"/>
<dbReference type="PROSITE" id="PS50915">
    <property type="entry name" value="CRYSTALLIN_BETA_GAMMA"/>
    <property type="match status" value="2"/>
</dbReference>
<feature type="domain" description="Beta/gamma crystallin 'Greek key'" evidence="5">
    <location>
        <begin position="117"/>
        <end position="157"/>
    </location>
</feature>
<feature type="compositionally biased region" description="Gly residues" evidence="3">
    <location>
        <begin position="307"/>
        <end position="322"/>
    </location>
</feature>
<evidence type="ECO:0000313" key="7">
    <source>
        <dbReference type="Proteomes" id="UP000199759"/>
    </source>
</evidence>
<evidence type="ECO:0000313" key="6">
    <source>
        <dbReference type="EMBL" id="SDM55854.1"/>
    </source>
</evidence>
<dbReference type="OrthoDB" id="7186950at2"/>
<proteinExistence type="inferred from homology"/>
<evidence type="ECO:0000259" key="5">
    <source>
        <dbReference type="PROSITE" id="PS50915"/>
    </source>
</evidence>
<evidence type="ECO:0000256" key="2">
    <source>
        <dbReference type="ARBA" id="ARBA00022737"/>
    </source>
</evidence>
<feature type="chain" id="PRO_5011787556" evidence="4">
    <location>
        <begin position="25"/>
        <end position="420"/>
    </location>
</feature>
<dbReference type="Proteomes" id="UP000199759">
    <property type="component" value="Unassembled WGS sequence"/>
</dbReference>
<dbReference type="InterPro" id="IPR001064">
    <property type="entry name" value="Beta/gamma_crystallin"/>
</dbReference>
<protein>
    <submittedName>
        <fullName evidence="6">Beta/Gamma crystallin</fullName>
    </submittedName>
</protein>
<dbReference type="EMBL" id="FNHG01000014">
    <property type="protein sequence ID" value="SDM55854.1"/>
    <property type="molecule type" value="Genomic_DNA"/>
</dbReference>
<name>A0A1G9U850_9PROT</name>
<dbReference type="STRING" id="144026.SAMN04488568_11425"/>
<dbReference type="InterPro" id="IPR050252">
    <property type="entry name" value="Beta/Gamma-Crystallin"/>
</dbReference>
<reference evidence="6 7" key="1">
    <citation type="submission" date="2016-10" db="EMBL/GenBank/DDBJ databases">
        <authorList>
            <person name="de Groot N.N."/>
        </authorList>
    </citation>
    <scope>NUCLEOTIDE SEQUENCE [LARGE SCALE GENOMIC DNA]</scope>
    <source>
        <strain evidence="6 7">DSM 16077</strain>
    </source>
</reference>
<keyword evidence="7" id="KW-1185">Reference proteome</keyword>
<dbReference type="Pfam" id="PF00030">
    <property type="entry name" value="Crystall"/>
    <property type="match status" value="3"/>
</dbReference>
<dbReference type="InterPro" id="IPR011024">
    <property type="entry name" value="G_crystallin-like"/>
</dbReference>
<dbReference type="RefSeq" id="WP_091770733.1">
    <property type="nucleotide sequence ID" value="NZ_FNHG01000014.1"/>
</dbReference>
<organism evidence="6 7">
    <name type="scientific">Maricaulis salignorans</name>
    <dbReference type="NCBI Taxonomy" id="144026"/>
    <lineage>
        <taxon>Bacteria</taxon>
        <taxon>Pseudomonadati</taxon>
        <taxon>Pseudomonadota</taxon>
        <taxon>Alphaproteobacteria</taxon>
        <taxon>Maricaulales</taxon>
        <taxon>Maricaulaceae</taxon>
        <taxon>Maricaulis</taxon>
    </lineage>
</organism>
<dbReference type="SMART" id="SM00247">
    <property type="entry name" value="XTALbg"/>
    <property type="match status" value="3"/>
</dbReference>